<dbReference type="Pfam" id="PF13639">
    <property type="entry name" value="zf-RING_2"/>
    <property type="match status" value="1"/>
</dbReference>
<keyword evidence="3" id="KW-0677">Repeat</keyword>
<keyword evidence="1" id="KW-0808">Transferase</keyword>
<sequence>MARGYYGRRGGRGRFNVPPQQTQQRTAPSRMFGDAESSDSDSSSSDDSYDYEYAYEHPWGYMDEEEESESSDEDIEDDDDDSYFTNNSRRQAPVPAQPLAPPPPTLCRFFVLGKCRFGSRCTYSHNIPGGSDAPSHDVMASAAATLVDCPFFQRGNCKYGDYCRLRHGQQPTAAAPHGAVSFQPAAPTPVATTAQVSPSNQSQEFTCGICFEDIVEAGKYFGLMSCDHCFCLDCLRSWRQSKDMEAEVTRACPACRAPSNFIVPSLTFCTGQDKEQVVDAYKRHLAIRECKYFDGTFGSCPFGPHCFYAHRDASGRDVKHLDRPRKRMRGGHSRRGDGQVPDALASLLDSYSQLFRFLESFDWEEYDLRQETTH</sequence>
<evidence type="ECO:0000256" key="5">
    <source>
        <dbReference type="ARBA" id="ARBA00022833"/>
    </source>
</evidence>
<protein>
    <recommendedName>
        <fullName evidence="12">RING-type E3 ubiquitin transferase</fullName>
    </recommendedName>
</protein>
<feature type="zinc finger region" description="C3H1-type" evidence="6">
    <location>
        <begin position="143"/>
        <end position="170"/>
    </location>
</feature>
<dbReference type="AlphaFoldDB" id="A0A8K1FKU1"/>
<evidence type="ECO:0000256" key="2">
    <source>
        <dbReference type="ARBA" id="ARBA00022723"/>
    </source>
</evidence>
<feature type="zinc finger region" description="C3H1-type" evidence="6">
    <location>
        <begin position="289"/>
        <end position="313"/>
    </location>
</feature>
<dbReference type="InterPro" id="IPR036855">
    <property type="entry name" value="Znf_CCCH_sf"/>
</dbReference>
<comment type="caution">
    <text evidence="10">The sequence shown here is derived from an EMBL/GenBank/DDBJ whole genome shotgun (WGS) entry which is preliminary data.</text>
</comment>
<dbReference type="GO" id="GO:0000209">
    <property type="term" value="P:protein polyubiquitination"/>
    <property type="evidence" value="ECO:0007669"/>
    <property type="project" value="InterPro"/>
</dbReference>
<dbReference type="Pfam" id="PF14608">
    <property type="entry name" value="zf-CCCH_2"/>
    <property type="match status" value="1"/>
</dbReference>
<reference evidence="10" key="1">
    <citation type="submission" date="2019-03" db="EMBL/GenBank/DDBJ databases">
        <title>Long read genome sequence of the mycoparasitic Pythium oligandrum ATCC 38472 isolated from sugarbeet rhizosphere.</title>
        <authorList>
            <person name="Gaulin E."/>
        </authorList>
    </citation>
    <scope>NUCLEOTIDE SEQUENCE</scope>
    <source>
        <strain evidence="10">ATCC 38472_TT</strain>
    </source>
</reference>
<dbReference type="SMART" id="SM00184">
    <property type="entry name" value="RING"/>
    <property type="match status" value="1"/>
</dbReference>
<evidence type="ECO:0000259" key="8">
    <source>
        <dbReference type="PROSITE" id="PS50089"/>
    </source>
</evidence>
<evidence type="ECO:0000256" key="7">
    <source>
        <dbReference type="SAM" id="MobiDB-lite"/>
    </source>
</evidence>
<feature type="domain" description="C3H1-type" evidence="9">
    <location>
        <begin position="101"/>
        <end position="128"/>
    </location>
</feature>
<dbReference type="Gene3D" id="3.30.40.10">
    <property type="entry name" value="Zinc/RING finger domain, C3HC4 (zinc finger)"/>
    <property type="match status" value="1"/>
</dbReference>
<feature type="compositionally biased region" description="Polar residues" evidence="7">
    <location>
        <begin position="18"/>
        <end position="27"/>
    </location>
</feature>
<dbReference type="GO" id="GO:0008270">
    <property type="term" value="F:zinc ion binding"/>
    <property type="evidence" value="ECO:0007669"/>
    <property type="project" value="UniProtKB-KW"/>
</dbReference>
<evidence type="ECO:0000256" key="4">
    <source>
        <dbReference type="ARBA" id="ARBA00022771"/>
    </source>
</evidence>
<keyword evidence="4 6" id="KW-0863">Zinc-finger</keyword>
<feature type="domain" description="C3H1-type" evidence="9">
    <location>
        <begin position="143"/>
        <end position="170"/>
    </location>
</feature>
<name>A0A8K1FKU1_PYTOL</name>
<feature type="domain" description="C3H1-type" evidence="9">
    <location>
        <begin position="289"/>
        <end position="313"/>
    </location>
</feature>
<organism evidence="10 11">
    <name type="scientific">Pythium oligandrum</name>
    <name type="common">Mycoparasitic fungus</name>
    <dbReference type="NCBI Taxonomy" id="41045"/>
    <lineage>
        <taxon>Eukaryota</taxon>
        <taxon>Sar</taxon>
        <taxon>Stramenopiles</taxon>
        <taxon>Oomycota</taxon>
        <taxon>Peronosporomycetes</taxon>
        <taxon>Pythiales</taxon>
        <taxon>Pythiaceae</taxon>
        <taxon>Pythium</taxon>
    </lineage>
</organism>
<dbReference type="PANTHER" id="PTHR11224">
    <property type="entry name" value="MAKORIN-RELATED"/>
    <property type="match status" value="1"/>
</dbReference>
<dbReference type="Pfam" id="PF00642">
    <property type="entry name" value="zf-CCCH"/>
    <property type="match status" value="1"/>
</dbReference>
<feature type="domain" description="RING-type" evidence="8">
    <location>
        <begin position="207"/>
        <end position="256"/>
    </location>
</feature>
<evidence type="ECO:0008006" key="12">
    <source>
        <dbReference type="Google" id="ProtNLM"/>
    </source>
</evidence>
<accession>A0A8K1FKU1</accession>
<dbReference type="SUPFAM" id="SSF90229">
    <property type="entry name" value="CCCH zinc finger"/>
    <property type="match status" value="1"/>
</dbReference>
<evidence type="ECO:0000256" key="1">
    <source>
        <dbReference type="ARBA" id="ARBA00022679"/>
    </source>
</evidence>
<dbReference type="InterPro" id="IPR041367">
    <property type="entry name" value="Znf-CCCH_4"/>
</dbReference>
<dbReference type="PANTHER" id="PTHR11224:SF10">
    <property type="entry name" value="IP09428P-RELATED"/>
    <property type="match status" value="1"/>
</dbReference>
<dbReference type="Proteomes" id="UP000794436">
    <property type="component" value="Unassembled WGS sequence"/>
</dbReference>
<dbReference type="PROSITE" id="PS50089">
    <property type="entry name" value="ZF_RING_2"/>
    <property type="match status" value="1"/>
</dbReference>
<dbReference type="InterPro" id="IPR017907">
    <property type="entry name" value="Znf_RING_CS"/>
</dbReference>
<dbReference type="SUPFAM" id="SSF57850">
    <property type="entry name" value="RING/U-box"/>
    <property type="match status" value="1"/>
</dbReference>
<evidence type="ECO:0000256" key="6">
    <source>
        <dbReference type="PROSITE-ProRule" id="PRU00723"/>
    </source>
</evidence>
<keyword evidence="2 6" id="KW-0479">Metal-binding</keyword>
<dbReference type="PROSITE" id="PS50103">
    <property type="entry name" value="ZF_C3H1"/>
    <property type="match status" value="3"/>
</dbReference>
<dbReference type="InterPro" id="IPR045072">
    <property type="entry name" value="MKRN-like"/>
</dbReference>
<dbReference type="InterPro" id="IPR001841">
    <property type="entry name" value="Znf_RING"/>
</dbReference>
<dbReference type="PROSITE" id="PS00518">
    <property type="entry name" value="ZF_RING_1"/>
    <property type="match status" value="1"/>
</dbReference>
<evidence type="ECO:0000313" key="10">
    <source>
        <dbReference type="EMBL" id="TMW66421.1"/>
    </source>
</evidence>
<dbReference type="SMART" id="SM00356">
    <property type="entry name" value="ZnF_C3H1"/>
    <property type="match status" value="3"/>
</dbReference>
<dbReference type="EMBL" id="SPLM01000036">
    <property type="protein sequence ID" value="TMW66421.1"/>
    <property type="molecule type" value="Genomic_DNA"/>
</dbReference>
<dbReference type="OrthoDB" id="411372at2759"/>
<dbReference type="InterPro" id="IPR000571">
    <property type="entry name" value="Znf_CCCH"/>
</dbReference>
<gene>
    <name evidence="10" type="ORF">Poli38472_004186</name>
</gene>
<dbReference type="Gene3D" id="2.30.30.1190">
    <property type="match status" value="2"/>
</dbReference>
<evidence type="ECO:0000259" key="9">
    <source>
        <dbReference type="PROSITE" id="PS50103"/>
    </source>
</evidence>
<dbReference type="CDD" id="cd16521">
    <property type="entry name" value="RING-HC_MKRN"/>
    <property type="match status" value="1"/>
</dbReference>
<dbReference type="GO" id="GO:0061630">
    <property type="term" value="F:ubiquitin protein ligase activity"/>
    <property type="evidence" value="ECO:0007669"/>
    <property type="project" value="InterPro"/>
</dbReference>
<feature type="compositionally biased region" description="Acidic residues" evidence="7">
    <location>
        <begin position="62"/>
        <end position="82"/>
    </location>
</feature>
<keyword evidence="5 6" id="KW-0862">Zinc</keyword>
<feature type="region of interest" description="Disordered" evidence="7">
    <location>
        <begin position="1"/>
        <end position="100"/>
    </location>
</feature>
<evidence type="ECO:0000313" key="11">
    <source>
        <dbReference type="Proteomes" id="UP000794436"/>
    </source>
</evidence>
<feature type="zinc finger region" description="C3H1-type" evidence="6">
    <location>
        <begin position="101"/>
        <end position="128"/>
    </location>
</feature>
<dbReference type="InterPro" id="IPR013083">
    <property type="entry name" value="Znf_RING/FYVE/PHD"/>
</dbReference>
<keyword evidence="11" id="KW-1185">Reference proteome</keyword>
<proteinExistence type="predicted"/>
<evidence type="ECO:0000256" key="3">
    <source>
        <dbReference type="ARBA" id="ARBA00022737"/>
    </source>
</evidence>
<dbReference type="Pfam" id="PF18044">
    <property type="entry name" value="zf-CCCH_4"/>
    <property type="match status" value="1"/>
</dbReference>